<evidence type="ECO:0000256" key="1">
    <source>
        <dbReference type="SAM" id="Phobius"/>
    </source>
</evidence>
<dbReference type="Pfam" id="PF05656">
    <property type="entry name" value="DUF805"/>
    <property type="match status" value="1"/>
</dbReference>
<dbReference type="AlphaFoldDB" id="A0A858SQS7"/>
<keyword evidence="1" id="KW-0812">Transmembrane</keyword>
<accession>A0A858SQS7</accession>
<dbReference type="InterPro" id="IPR008523">
    <property type="entry name" value="DUF805"/>
</dbReference>
<dbReference type="PANTHER" id="PTHR34980:SF2">
    <property type="entry name" value="INNER MEMBRANE PROTEIN YHAH-RELATED"/>
    <property type="match status" value="1"/>
</dbReference>
<dbReference type="PANTHER" id="PTHR34980">
    <property type="entry name" value="INNER MEMBRANE PROTEIN-RELATED-RELATED"/>
    <property type="match status" value="1"/>
</dbReference>
<dbReference type="EMBL" id="CP048788">
    <property type="protein sequence ID" value="QJF50202.1"/>
    <property type="molecule type" value="Genomic_DNA"/>
</dbReference>
<keyword evidence="1" id="KW-1133">Transmembrane helix</keyword>
<keyword evidence="1" id="KW-0472">Membrane</keyword>
<feature type="transmembrane region" description="Helical" evidence="1">
    <location>
        <begin position="27"/>
        <end position="53"/>
    </location>
</feature>
<evidence type="ECO:0000313" key="2">
    <source>
        <dbReference type="EMBL" id="QJF50202.1"/>
    </source>
</evidence>
<dbReference type="RefSeq" id="WP_169639421.1">
    <property type="nucleotide sequence ID" value="NZ_CP048788.1"/>
</dbReference>
<dbReference type="Proteomes" id="UP000503308">
    <property type="component" value="Chromosome"/>
</dbReference>
<organism evidence="2 3">
    <name type="scientific">Roseobacter ponti</name>
    <dbReference type="NCBI Taxonomy" id="1891787"/>
    <lineage>
        <taxon>Bacteria</taxon>
        <taxon>Pseudomonadati</taxon>
        <taxon>Pseudomonadota</taxon>
        <taxon>Alphaproteobacteria</taxon>
        <taxon>Rhodobacterales</taxon>
        <taxon>Roseobacteraceae</taxon>
        <taxon>Roseobacter</taxon>
    </lineage>
</organism>
<dbReference type="KEGG" id="rpon:G3256_02975"/>
<name>A0A858SQS7_9RHOB</name>
<keyword evidence="3" id="KW-1185">Reference proteome</keyword>
<dbReference type="GO" id="GO:0005886">
    <property type="term" value="C:plasma membrane"/>
    <property type="evidence" value="ECO:0007669"/>
    <property type="project" value="TreeGrafter"/>
</dbReference>
<feature type="transmembrane region" description="Helical" evidence="1">
    <location>
        <begin position="95"/>
        <end position="113"/>
    </location>
</feature>
<proteinExistence type="predicted"/>
<evidence type="ECO:0000313" key="3">
    <source>
        <dbReference type="Proteomes" id="UP000503308"/>
    </source>
</evidence>
<gene>
    <name evidence="2" type="ORF">G3256_02975</name>
</gene>
<feature type="transmembrane region" description="Helical" evidence="1">
    <location>
        <begin position="65"/>
        <end position="83"/>
    </location>
</feature>
<reference evidence="2 3" key="1">
    <citation type="submission" date="2020-02" db="EMBL/GenBank/DDBJ databases">
        <title>Genome sequence of Roseobacter ponti.</title>
        <authorList>
            <person name="Hollensteiner J."/>
            <person name="Schneider D."/>
            <person name="Poehlein A."/>
            <person name="Daniel R."/>
        </authorList>
    </citation>
    <scope>NUCLEOTIDE SEQUENCE [LARGE SCALE GENOMIC DNA]</scope>
    <source>
        <strain evidence="2 3">DSM 106830</strain>
    </source>
</reference>
<protein>
    <submittedName>
        <fullName evidence="2">DUF805 domain-containing protein</fullName>
    </submittedName>
</protein>
<sequence length="130" mass="14496">MDKMSLAVKTVLSKYATFSGRASRAEFWWWVLAVFLMTLVTQLIDAFLIGPALGFNVGGENAGEPLSMLFSLAILLPALAVAVRRLHDIGKSGWWFLLNLVPLIGSLILLWFYTRPGEETNQWGPPNPLY</sequence>